<proteinExistence type="predicted"/>
<protein>
    <submittedName>
        <fullName evidence="1">DUF1643 domain-containing protein</fullName>
    </submittedName>
</protein>
<dbReference type="OrthoDB" id="4951443at2"/>
<dbReference type="Proteomes" id="UP000290408">
    <property type="component" value="Chromosome"/>
</dbReference>
<organism evidence="1 2">
    <name type="scientific">Janibacter limosus</name>
    <dbReference type="NCBI Taxonomy" id="53458"/>
    <lineage>
        <taxon>Bacteria</taxon>
        <taxon>Bacillati</taxon>
        <taxon>Actinomycetota</taxon>
        <taxon>Actinomycetes</taxon>
        <taxon>Micrococcales</taxon>
        <taxon>Intrasporangiaceae</taxon>
        <taxon>Janibacter</taxon>
    </lineage>
</organism>
<accession>A0A4P6MVW4</accession>
<dbReference type="KEGG" id="jli:EXU32_06700"/>
<dbReference type="EMBL" id="CP036164">
    <property type="protein sequence ID" value="QBF45965.1"/>
    <property type="molecule type" value="Genomic_DNA"/>
</dbReference>
<dbReference type="AlphaFoldDB" id="A0A4P6MVW4"/>
<sequence>MQIETAPMARSVGNADGPALCAVLLNPSFSGPHSVSHGNLRVAAEALGFCRVSIVNLVGLQTRNSRDLAELATTPDAWQAARPGIEDTIRKSDHLLFGWGDSRLRGIANTWKREQITWTVARAIEHGHQHVLMMDEKARHPSRWRQYVGPQRGLYTGSSIEHRFVQALRLHRTDSMLGRRQPDGGSIASMTLDTVDDITRFARVRTSA</sequence>
<keyword evidence="2" id="KW-1185">Reference proteome</keyword>
<reference evidence="1 2" key="1">
    <citation type="submission" date="2019-02" db="EMBL/GenBank/DDBJ databases">
        <title>Genomic data mining of an Antarctic deep-sea actinobacterium, Janibacterlimosus P3-3-X1.</title>
        <authorList>
            <person name="Liao L."/>
            <person name="Chen B."/>
        </authorList>
    </citation>
    <scope>NUCLEOTIDE SEQUENCE [LARGE SCALE GENOMIC DNA]</scope>
    <source>
        <strain evidence="1 2">P3-3-X1</strain>
    </source>
</reference>
<evidence type="ECO:0000313" key="2">
    <source>
        <dbReference type="Proteomes" id="UP000290408"/>
    </source>
</evidence>
<dbReference type="Pfam" id="PF07799">
    <property type="entry name" value="DUF1643"/>
    <property type="match status" value="1"/>
</dbReference>
<gene>
    <name evidence="1" type="ORF">EXU32_06700</name>
</gene>
<dbReference type="InterPro" id="IPR012441">
    <property type="entry name" value="DUF1643"/>
</dbReference>
<evidence type="ECO:0000313" key="1">
    <source>
        <dbReference type="EMBL" id="QBF45965.1"/>
    </source>
</evidence>
<name>A0A4P6MVW4_9MICO</name>